<dbReference type="EMBL" id="LKAM01000004">
    <property type="protein sequence ID" value="KUM48825.1"/>
    <property type="molecule type" value="Genomic_DNA"/>
</dbReference>
<organism evidence="1">
    <name type="scientific">Picea glauca</name>
    <name type="common">White spruce</name>
    <name type="synonym">Pinus glauca</name>
    <dbReference type="NCBI Taxonomy" id="3330"/>
    <lineage>
        <taxon>Eukaryota</taxon>
        <taxon>Viridiplantae</taxon>
        <taxon>Streptophyta</taxon>
        <taxon>Embryophyta</taxon>
        <taxon>Tracheophyta</taxon>
        <taxon>Spermatophyta</taxon>
        <taxon>Pinopsida</taxon>
        <taxon>Pinidae</taxon>
        <taxon>Conifers I</taxon>
        <taxon>Pinales</taxon>
        <taxon>Pinaceae</taxon>
        <taxon>Picea</taxon>
    </lineage>
</organism>
<protein>
    <submittedName>
        <fullName evidence="1">Uncharacterized protein</fullName>
    </submittedName>
</protein>
<gene>
    <name evidence="1" type="ORF">ABT39_MTgene4161</name>
</gene>
<reference evidence="1" key="1">
    <citation type="journal article" date="2015" name="Genome Biol. Evol.">
        <title>Organellar Genomes of White Spruce (Picea glauca): Assembly and Annotation.</title>
        <authorList>
            <person name="Jackman S.D."/>
            <person name="Warren R.L."/>
            <person name="Gibb E.A."/>
            <person name="Vandervalk B.P."/>
            <person name="Mohamadi H."/>
            <person name="Chu J."/>
            <person name="Raymond A."/>
            <person name="Pleasance S."/>
            <person name="Coope R."/>
            <person name="Wildung M.R."/>
            <person name="Ritland C.E."/>
            <person name="Bousquet J."/>
            <person name="Jones S.J."/>
            <person name="Bohlmann J."/>
            <person name="Birol I."/>
        </authorList>
    </citation>
    <scope>NUCLEOTIDE SEQUENCE [LARGE SCALE GENOMIC DNA]</scope>
    <source>
        <tissue evidence="1">Flushing bud</tissue>
    </source>
</reference>
<dbReference type="AlphaFoldDB" id="A0A101M0V3"/>
<comment type="caution">
    <text evidence="1">The sequence shown here is derived from an EMBL/GenBank/DDBJ whole genome shotgun (WGS) entry which is preliminary data.</text>
</comment>
<proteinExistence type="predicted"/>
<accession>A0A101M0V3</accession>
<sequence length="38" mass="4438">MLLLLLLLLLLTFATLLLLLTMDGRKAKLYLHINYMSF</sequence>
<evidence type="ECO:0000313" key="1">
    <source>
        <dbReference type="EMBL" id="KUM48825.1"/>
    </source>
</evidence>
<name>A0A101M0V3_PICGL</name>
<geneLocation type="mitochondrion" evidence="1"/>
<keyword evidence="1" id="KW-0496">Mitochondrion</keyword>